<organism evidence="9 10">
    <name type="scientific">Streptomyces spectabilis</name>
    <dbReference type="NCBI Taxonomy" id="68270"/>
    <lineage>
        <taxon>Bacteria</taxon>
        <taxon>Bacillati</taxon>
        <taxon>Actinomycetota</taxon>
        <taxon>Actinomycetes</taxon>
        <taxon>Kitasatosporales</taxon>
        <taxon>Streptomycetaceae</taxon>
        <taxon>Streptomyces</taxon>
    </lineage>
</organism>
<dbReference type="Pfam" id="PF12911">
    <property type="entry name" value="OppC_N"/>
    <property type="match status" value="1"/>
</dbReference>
<evidence type="ECO:0000256" key="5">
    <source>
        <dbReference type="ARBA" id="ARBA00022989"/>
    </source>
</evidence>
<proteinExistence type="inferred from homology"/>
<dbReference type="InterPro" id="IPR035906">
    <property type="entry name" value="MetI-like_sf"/>
</dbReference>
<gene>
    <name evidence="9" type="ORF">FH965_25425</name>
</gene>
<sequence>MPETIKTSSTDGTPDVATDIPATVAEAAGPAPGKPRSLAADAWRDLRRNPFFVISALLILLLVAIAIFPGWFTGADPNKGDLRNHFQEKPSYTHFFQEEWFGYDTQGRSIYSRVLFGARNSITVGILVTLAVTVVGSVLGMLAGYFGGLWDAIISRLTDVFFGIPFLLGTMVVMNAVTDRTVWTVVGALALLGWTQITRVMRGSVITTKHSDYVVAARALGASTWRILIRHILPNAAAPVIVVATIALGGYITAEATLSFLGMGLSDDAISWGSDISDAAKQLRNNPYMLFFPAGMLSLTVLAFIMLGDAVRDALDPKLR</sequence>
<evidence type="ECO:0000256" key="6">
    <source>
        <dbReference type="ARBA" id="ARBA00023136"/>
    </source>
</evidence>
<feature type="transmembrane region" description="Helical" evidence="7">
    <location>
        <begin position="232"/>
        <end position="254"/>
    </location>
</feature>
<dbReference type="InterPro" id="IPR000515">
    <property type="entry name" value="MetI-like"/>
</dbReference>
<dbReference type="Proteomes" id="UP000316806">
    <property type="component" value="Chromosome"/>
</dbReference>
<name>A0A516RCV0_STRST</name>
<dbReference type="EMBL" id="CP040916">
    <property type="protein sequence ID" value="QDQ13486.1"/>
    <property type="molecule type" value="Genomic_DNA"/>
</dbReference>
<dbReference type="GO" id="GO:0055085">
    <property type="term" value="P:transmembrane transport"/>
    <property type="evidence" value="ECO:0007669"/>
    <property type="project" value="InterPro"/>
</dbReference>
<reference evidence="9 10" key="1">
    <citation type="journal article" date="2019" name="J. Ind. Microbiol. Biotechnol.">
        <title>The complete genomic sequence of Streptomyces spectabilis NRRL-2792 and identification of secondary metabolite biosynthetic gene clusters.</title>
        <authorList>
            <person name="Sinha A."/>
            <person name="Phillips-Salemka S."/>
            <person name="Niraula T.A."/>
            <person name="Short K.A."/>
            <person name="Niraula N.P."/>
        </authorList>
    </citation>
    <scope>NUCLEOTIDE SEQUENCE [LARGE SCALE GENOMIC DNA]</scope>
    <source>
        <strain evidence="9 10">NRRL 2792</strain>
    </source>
</reference>
<keyword evidence="4 7" id="KW-0812">Transmembrane</keyword>
<dbReference type="PROSITE" id="PS50928">
    <property type="entry name" value="ABC_TM1"/>
    <property type="match status" value="1"/>
</dbReference>
<evidence type="ECO:0000256" key="2">
    <source>
        <dbReference type="ARBA" id="ARBA00022448"/>
    </source>
</evidence>
<evidence type="ECO:0000259" key="8">
    <source>
        <dbReference type="PROSITE" id="PS50928"/>
    </source>
</evidence>
<feature type="transmembrane region" description="Helical" evidence="7">
    <location>
        <begin position="182"/>
        <end position="201"/>
    </location>
</feature>
<dbReference type="RefSeq" id="WP_144320748.1">
    <property type="nucleotide sequence ID" value="NZ_CP040916.1"/>
</dbReference>
<evidence type="ECO:0000256" key="7">
    <source>
        <dbReference type="RuleBase" id="RU363032"/>
    </source>
</evidence>
<dbReference type="InterPro" id="IPR025966">
    <property type="entry name" value="OppC_N"/>
</dbReference>
<accession>A0A516RCV0</accession>
<feature type="transmembrane region" description="Helical" evidence="7">
    <location>
        <begin position="157"/>
        <end position="176"/>
    </location>
</feature>
<keyword evidence="2 7" id="KW-0813">Transport</keyword>
<evidence type="ECO:0000313" key="9">
    <source>
        <dbReference type="EMBL" id="QDQ13486.1"/>
    </source>
</evidence>
<evidence type="ECO:0000256" key="3">
    <source>
        <dbReference type="ARBA" id="ARBA00022475"/>
    </source>
</evidence>
<dbReference type="Gene3D" id="1.10.3720.10">
    <property type="entry name" value="MetI-like"/>
    <property type="match status" value="1"/>
</dbReference>
<dbReference type="GO" id="GO:0005886">
    <property type="term" value="C:plasma membrane"/>
    <property type="evidence" value="ECO:0007669"/>
    <property type="project" value="UniProtKB-SubCell"/>
</dbReference>
<dbReference type="SUPFAM" id="SSF161098">
    <property type="entry name" value="MetI-like"/>
    <property type="match status" value="1"/>
</dbReference>
<keyword evidence="3" id="KW-1003">Cell membrane</keyword>
<feature type="transmembrane region" description="Helical" evidence="7">
    <location>
        <begin position="290"/>
        <end position="311"/>
    </location>
</feature>
<dbReference type="PANTHER" id="PTHR43386:SF6">
    <property type="entry name" value="ABC TRANSPORTER PERMEASE PROTEIN"/>
    <property type="match status" value="1"/>
</dbReference>
<evidence type="ECO:0000256" key="4">
    <source>
        <dbReference type="ARBA" id="ARBA00022692"/>
    </source>
</evidence>
<evidence type="ECO:0000256" key="1">
    <source>
        <dbReference type="ARBA" id="ARBA00004651"/>
    </source>
</evidence>
<dbReference type="CDD" id="cd06261">
    <property type="entry name" value="TM_PBP2"/>
    <property type="match status" value="1"/>
</dbReference>
<dbReference type="InterPro" id="IPR050366">
    <property type="entry name" value="BP-dependent_transpt_permease"/>
</dbReference>
<feature type="transmembrane region" description="Helical" evidence="7">
    <location>
        <begin position="51"/>
        <end position="72"/>
    </location>
</feature>
<dbReference type="AlphaFoldDB" id="A0A516RCV0"/>
<keyword evidence="5 7" id="KW-1133">Transmembrane helix</keyword>
<evidence type="ECO:0000313" key="10">
    <source>
        <dbReference type="Proteomes" id="UP000316806"/>
    </source>
</evidence>
<dbReference type="Pfam" id="PF00528">
    <property type="entry name" value="BPD_transp_1"/>
    <property type="match status" value="1"/>
</dbReference>
<comment type="subcellular location">
    <subcellularLocation>
        <location evidence="1 7">Cell membrane</location>
        <topology evidence="1 7">Multi-pass membrane protein</topology>
    </subcellularLocation>
</comment>
<feature type="transmembrane region" description="Helical" evidence="7">
    <location>
        <begin position="122"/>
        <end position="145"/>
    </location>
</feature>
<keyword evidence="6 7" id="KW-0472">Membrane</keyword>
<feature type="domain" description="ABC transmembrane type-1" evidence="8">
    <location>
        <begin position="118"/>
        <end position="308"/>
    </location>
</feature>
<dbReference type="PANTHER" id="PTHR43386">
    <property type="entry name" value="OLIGOPEPTIDE TRANSPORT SYSTEM PERMEASE PROTEIN APPC"/>
    <property type="match status" value="1"/>
</dbReference>
<comment type="similarity">
    <text evidence="7">Belongs to the binding-protein-dependent transport system permease family.</text>
</comment>
<protein>
    <submittedName>
        <fullName evidence="9">ABC transporter permease</fullName>
    </submittedName>
</protein>